<accession>A0A1G7FX61</accession>
<dbReference type="Pfam" id="PF01872">
    <property type="entry name" value="RibD_C"/>
    <property type="match status" value="1"/>
</dbReference>
<reference evidence="2 3" key="1">
    <citation type="submission" date="2016-10" db="EMBL/GenBank/DDBJ databases">
        <authorList>
            <person name="de Groot N.N."/>
        </authorList>
    </citation>
    <scope>NUCLEOTIDE SEQUENCE [LARGE SCALE GENOMIC DNA]</scope>
    <source>
        <strain evidence="2 3">R5</strain>
    </source>
</reference>
<dbReference type="EMBL" id="FMZW01000035">
    <property type="protein sequence ID" value="SDE80437.1"/>
    <property type="molecule type" value="Genomic_DNA"/>
</dbReference>
<protein>
    <submittedName>
        <fullName evidence="2">RibD C-terminal domain-containing protein</fullName>
    </submittedName>
</protein>
<proteinExistence type="predicted"/>
<dbReference type="RefSeq" id="WP_092087593.1">
    <property type="nucleotide sequence ID" value="NZ_FMZW01000035.1"/>
</dbReference>
<gene>
    <name evidence="2" type="ORF">SAMN05216337_103573</name>
</gene>
<dbReference type="SUPFAM" id="SSF53597">
    <property type="entry name" value="Dihydrofolate reductase-like"/>
    <property type="match status" value="1"/>
</dbReference>
<dbReference type="Proteomes" id="UP000199245">
    <property type="component" value="Unassembled WGS sequence"/>
</dbReference>
<dbReference type="InterPro" id="IPR050765">
    <property type="entry name" value="Riboflavin_Biosynth_HTPR"/>
</dbReference>
<dbReference type="InterPro" id="IPR024072">
    <property type="entry name" value="DHFR-like_dom_sf"/>
</dbReference>
<dbReference type="GO" id="GO:0009231">
    <property type="term" value="P:riboflavin biosynthetic process"/>
    <property type="evidence" value="ECO:0007669"/>
    <property type="project" value="InterPro"/>
</dbReference>
<dbReference type="InterPro" id="IPR002734">
    <property type="entry name" value="RibDG_C"/>
</dbReference>
<organism evidence="2 3">
    <name type="scientific">Bradyrhizobium brasilense</name>
    <dbReference type="NCBI Taxonomy" id="1419277"/>
    <lineage>
        <taxon>Bacteria</taxon>
        <taxon>Pseudomonadati</taxon>
        <taxon>Pseudomonadota</taxon>
        <taxon>Alphaproteobacteria</taxon>
        <taxon>Hyphomicrobiales</taxon>
        <taxon>Nitrobacteraceae</taxon>
        <taxon>Bradyrhizobium</taxon>
    </lineage>
</organism>
<dbReference type="Gene3D" id="3.40.430.10">
    <property type="entry name" value="Dihydrofolate Reductase, subunit A"/>
    <property type="match status" value="1"/>
</dbReference>
<evidence type="ECO:0000259" key="1">
    <source>
        <dbReference type="Pfam" id="PF01872"/>
    </source>
</evidence>
<feature type="domain" description="Bacterial bifunctional deaminase-reductase C-terminal" evidence="1">
    <location>
        <begin position="8"/>
        <end position="203"/>
    </location>
</feature>
<sequence length="217" mass="23289">MGKVRTSVFTVSIDGFGAALNQSLEHPFGVGGLALPAAWFFETRTFRAMTGQDGGTTGLDDEIARKSMEGIGAWILGRNMFGPIRGPWPDHAWKGWWGDNPPYHTPVFVLTHHARPDLPMAGDTTFHFVTDGMLAALERARAVAGDKDIRVGGGVSVVRQFLQARLLDELQLVLPPVVLGAGESLFAGIDLLALGYAVVSHVASPNATHVTFARKTS</sequence>
<dbReference type="AlphaFoldDB" id="A0A1G7FX61"/>
<evidence type="ECO:0000313" key="3">
    <source>
        <dbReference type="Proteomes" id="UP000199245"/>
    </source>
</evidence>
<dbReference type="GO" id="GO:0008703">
    <property type="term" value="F:5-amino-6-(5-phosphoribosylamino)uracil reductase activity"/>
    <property type="evidence" value="ECO:0007669"/>
    <property type="project" value="InterPro"/>
</dbReference>
<dbReference type="PANTHER" id="PTHR38011:SF12">
    <property type="entry name" value="BIFUNCTIONAL DEAMINASE-REDUCTASE DOMAIN PROTEIN"/>
    <property type="match status" value="1"/>
</dbReference>
<evidence type="ECO:0000313" key="2">
    <source>
        <dbReference type="EMBL" id="SDE80437.1"/>
    </source>
</evidence>
<dbReference type="PANTHER" id="PTHR38011">
    <property type="entry name" value="DIHYDROFOLATE REDUCTASE FAMILY PROTEIN (AFU_ORTHOLOGUE AFUA_8G06820)"/>
    <property type="match status" value="1"/>
</dbReference>
<name>A0A1G7FX61_9BRAD</name>